<evidence type="ECO:0000256" key="3">
    <source>
        <dbReference type="ARBA" id="ARBA00022553"/>
    </source>
</evidence>
<dbReference type="Gene3D" id="1.10.510.10">
    <property type="entry name" value="Transferase(Phosphotransferase) domain 1"/>
    <property type="match status" value="1"/>
</dbReference>
<dbReference type="InterPro" id="IPR011009">
    <property type="entry name" value="Kinase-like_dom_sf"/>
</dbReference>
<evidence type="ECO:0000256" key="2">
    <source>
        <dbReference type="ARBA" id="ARBA00022527"/>
    </source>
</evidence>
<proteinExistence type="inferred from homology"/>
<evidence type="ECO:0000256" key="13">
    <source>
        <dbReference type="ARBA" id="ARBA00023170"/>
    </source>
</evidence>
<dbReference type="OrthoDB" id="4062651at2759"/>
<evidence type="ECO:0000256" key="11">
    <source>
        <dbReference type="ARBA" id="ARBA00022989"/>
    </source>
</evidence>
<keyword evidence="13" id="KW-0675">Receptor</keyword>
<name>A0A8S0RK26_OLEEU</name>
<evidence type="ECO:0000256" key="16">
    <source>
        <dbReference type="RuleBase" id="RU000304"/>
    </source>
</evidence>
<dbReference type="PANTHER" id="PTHR47973">
    <property type="entry name" value="CYSTEINE-RICH RECEPTOR-LIKE PROTEIN KINASE 3"/>
    <property type="match status" value="1"/>
</dbReference>
<keyword evidence="6" id="KW-0732">Signal</keyword>
<comment type="subcellular location">
    <subcellularLocation>
        <location evidence="1">Membrane</location>
        <topology evidence="1">Single-pass membrane protein</topology>
    </subcellularLocation>
</comment>
<dbReference type="FunFam" id="1.10.510.10:FF:000044">
    <property type="entry name" value="Putative LRR receptor-like serine/threonine-protein kinase"/>
    <property type="match status" value="1"/>
</dbReference>
<dbReference type="EMBL" id="CACTIH010003636">
    <property type="protein sequence ID" value="CAA2979890.1"/>
    <property type="molecule type" value="Genomic_DNA"/>
</dbReference>
<dbReference type="GO" id="GO:0004674">
    <property type="term" value="F:protein serine/threonine kinase activity"/>
    <property type="evidence" value="ECO:0007669"/>
    <property type="project" value="UniProtKB-KW"/>
</dbReference>
<evidence type="ECO:0000256" key="7">
    <source>
        <dbReference type="ARBA" id="ARBA00022737"/>
    </source>
</evidence>
<evidence type="ECO:0000256" key="10">
    <source>
        <dbReference type="ARBA" id="ARBA00022840"/>
    </source>
</evidence>
<keyword evidence="5" id="KW-0812">Transmembrane</keyword>
<evidence type="ECO:0000256" key="15">
    <source>
        <dbReference type="PROSITE-ProRule" id="PRU10141"/>
    </source>
</evidence>
<dbReference type="PROSITE" id="PS00108">
    <property type="entry name" value="PROTEIN_KINASE_ST"/>
    <property type="match status" value="1"/>
</dbReference>
<evidence type="ECO:0000256" key="14">
    <source>
        <dbReference type="ARBA" id="ARBA00023180"/>
    </source>
</evidence>
<evidence type="ECO:0000256" key="5">
    <source>
        <dbReference type="ARBA" id="ARBA00022692"/>
    </source>
</evidence>
<evidence type="ECO:0000313" key="19">
    <source>
        <dbReference type="Proteomes" id="UP000594638"/>
    </source>
</evidence>
<dbReference type="PROSITE" id="PS00107">
    <property type="entry name" value="PROTEIN_KINASE_ATP"/>
    <property type="match status" value="1"/>
</dbReference>
<keyword evidence="4" id="KW-0808">Transferase</keyword>
<keyword evidence="2 16" id="KW-0723">Serine/threonine-protein kinase</keyword>
<dbReference type="AlphaFoldDB" id="A0A8S0RK26"/>
<evidence type="ECO:0000256" key="1">
    <source>
        <dbReference type="ARBA" id="ARBA00004167"/>
    </source>
</evidence>
<feature type="binding site" evidence="15">
    <location>
        <position position="77"/>
    </location>
    <ligand>
        <name>ATP</name>
        <dbReference type="ChEBI" id="CHEBI:30616"/>
    </ligand>
</feature>
<evidence type="ECO:0000256" key="9">
    <source>
        <dbReference type="ARBA" id="ARBA00022777"/>
    </source>
</evidence>
<keyword evidence="9 18" id="KW-0418">Kinase</keyword>
<dbReference type="SUPFAM" id="SSF56112">
    <property type="entry name" value="Protein kinase-like (PK-like)"/>
    <property type="match status" value="1"/>
</dbReference>
<evidence type="ECO:0000256" key="6">
    <source>
        <dbReference type="ARBA" id="ARBA00022729"/>
    </source>
</evidence>
<keyword evidence="8 15" id="KW-0547">Nucleotide-binding</keyword>
<dbReference type="GO" id="GO:0005524">
    <property type="term" value="F:ATP binding"/>
    <property type="evidence" value="ECO:0007669"/>
    <property type="project" value="UniProtKB-UniRule"/>
</dbReference>
<dbReference type="PROSITE" id="PS50011">
    <property type="entry name" value="PROTEIN_KINASE_DOM"/>
    <property type="match status" value="1"/>
</dbReference>
<dbReference type="InterPro" id="IPR008271">
    <property type="entry name" value="Ser/Thr_kinase_AS"/>
</dbReference>
<protein>
    <submittedName>
        <fullName evidence="18">Serine threonine- kinase</fullName>
    </submittedName>
</protein>
<keyword evidence="7" id="KW-0677">Repeat</keyword>
<dbReference type="InterPro" id="IPR017441">
    <property type="entry name" value="Protein_kinase_ATP_BS"/>
</dbReference>
<feature type="domain" description="Protein kinase" evidence="17">
    <location>
        <begin position="49"/>
        <end position="327"/>
    </location>
</feature>
<gene>
    <name evidence="18" type="ORF">OLEA9_A052341</name>
</gene>
<accession>A0A8S0RK26</accession>
<comment type="caution">
    <text evidence="18">The sequence shown here is derived from an EMBL/GenBank/DDBJ whole genome shotgun (WGS) entry which is preliminary data.</text>
</comment>
<dbReference type="FunFam" id="3.30.200.20:FF:000178">
    <property type="entry name" value="serine/threonine-protein kinase PBS1-like"/>
    <property type="match status" value="1"/>
</dbReference>
<dbReference type="InterPro" id="IPR000719">
    <property type="entry name" value="Prot_kinase_dom"/>
</dbReference>
<sequence>MKLPYFLGCFRHTLVSSTVNPSEDESGCEFVPIPKFHIFSYNELKAATQEFRYKIGEGGHGSVYKGQLQSGVYVAVKVLSVELESMRGEREFISEIAALSDIKHENLVTLLGCCVDEAKRLLVYDYMENNCLAHAFLGKEQNRMKFNWELRRDISLGIAKGLSYLHEEINPHIVHRDIKGSNILLDQNFTPKLGDFGLSKLFIDDISHISTRVAGTLGYLSPEYATSGHLTRKSDVYSFGVLLLEIVSGQPVVDFHLQYGEQLLVEKVWESYKDNNLLELIDPALNEEFPKEEAVWFLKVGLLCVQENASLRPGMSVAFNMLKHEINTENVIISQPGLVCDLMEVKICQNQSAFTGIR</sequence>
<keyword evidence="12" id="KW-0472">Membrane</keyword>
<dbReference type="Gramene" id="OE9A052341T1">
    <property type="protein sequence ID" value="OE9A052341C1"/>
    <property type="gene ID" value="OE9A052341"/>
</dbReference>
<reference evidence="18 19" key="1">
    <citation type="submission" date="2019-12" db="EMBL/GenBank/DDBJ databases">
        <authorList>
            <person name="Alioto T."/>
            <person name="Alioto T."/>
            <person name="Gomez Garrido J."/>
        </authorList>
    </citation>
    <scope>NUCLEOTIDE SEQUENCE [LARGE SCALE GENOMIC DNA]</scope>
</reference>
<dbReference type="GO" id="GO:0016020">
    <property type="term" value="C:membrane"/>
    <property type="evidence" value="ECO:0007669"/>
    <property type="project" value="UniProtKB-SubCell"/>
</dbReference>
<dbReference type="Pfam" id="PF00069">
    <property type="entry name" value="Pkinase"/>
    <property type="match status" value="1"/>
</dbReference>
<dbReference type="Gene3D" id="3.30.200.20">
    <property type="entry name" value="Phosphorylase Kinase, domain 1"/>
    <property type="match status" value="1"/>
</dbReference>
<evidence type="ECO:0000256" key="12">
    <source>
        <dbReference type="ARBA" id="ARBA00023136"/>
    </source>
</evidence>
<keyword evidence="11" id="KW-1133">Transmembrane helix</keyword>
<keyword evidence="10 15" id="KW-0067">ATP-binding</keyword>
<keyword evidence="3" id="KW-0597">Phosphoprotein</keyword>
<evidence type="ECO:0000256" key="8">
    <source>
        <dbReference type="ARBA" id="ARBA00022741"/>
    </source>
</evidence>
<dbReference type="CDD" id="cd14066">
    <property type="entry name" value="STKc_IRAK"/>
    <property type="match status" value="1"/>
</dbReference>
<keyword evidence="14" id="KW-0325">Glycoprotein</keyword>
<dbReference type="SMART" id="SM00220">
    <property type="entry name" value="S_TKc"/>
    <property type="match status" value="1"/>
</dbReference>
<keyword evidence="19" id="KW-1185">Reference proteome</keyword>
<organism evidence="18 19">
    <name type="scientific">Olea europaea subsp. europaea</name>
    <dbReference type="NCBI Taxonomy" id="158383"/>
    <lineage>
        <taxon>Eukaryota</taxon>
        <taxon>Viridiplantae</taxon>
        <taxon>Streptophyta</taxon>
        <taxon>Embryophyta</taxon>
        <taxon>Tracheophyta</taxon>
        <taxon>Spermatophyta</taxon>
        <taxon>Magnoliopsida</taxon>
        <taxon>eudicotyledons</taxon>
        <taxon>Gunneridae</taxon>
        <taxon>Pentapetalae</taxon>
        <taxon>asterids</taxon>
        <taxon>lamiids</taxon>
        <taxon>Lamiales</taxon>
        <taxon>Oleaceae</taxon>
        <taxon>Oleeae</taxon>
        <taxon>Olea</taxon>
    </lineage>
</organism>
<evidence type="ECO:0000313" key="18">
    <source>
        <dbReference type="EMBL" id="CAA2979890.1"/>
    </source>
</evidence>
<evidence type="ECO:0000256" key="4">
    <source>
        <dbReference type="ARBA" id="ARBA00022679"/>
    </source>
</evidence>
<dbReference type="Proteomes" id="UP000594638">
    <property type="component" value="Unassembled WGS sequence"/>
</dbReference>
<evidence type="ECO:0000259" key="17">
    <source>
        <dbReference type="PROSITE" id="PS50011"/>
    </source>
</evidence>
<dbReference type="InterPro" id="IPR052059">
    <property type="entry name" value="CR_Ser/Thr_kinase"/>
</dbReference>
<comment type="similarity">
    <text evidence="16">Belongs to the protein kinase superfamily.</text>
</comment>